<feature type="compositionally biased region" description="Basic residues" evidence="6">
    <location>
        <begin position="382"/>
        <end position="415"/>
    </location>
</feature>
<dbReference type="Gene3D" id="2.40.330.10">
    <property type="entry name" value="DNA-binding pseudobarrel domain"/>
    <property type="match status" value="2"/>
</dbReference>
<feature type="region of interest" description="Disordered" evidence="6">
    <location>
        <begin position="371"/>
        <end position="415"/>
    </location>
</feature>
<evidence type="ECO:0000256" key="6">
    <source>
        <dbReference type="SAM" id="MobiDB-lite"/>
    </source>
</evidence>
<feature type="domain" description="TF-B3" evidence="7">
    <location>
        <begin position="247"/>
        <end position="350"/>
    </location>
</feature>
<dbReference type="PANTHER" id="PTHR31391:SF157">
    <property type="entry name" value="B3 DOMAIN-CONTAINING PROTEIN REM16"/>
    <property type="match status" value="1"/>
</dbReference>
<dbReference type="GO" id="GO:0005634">
    <property type="term" value="C:nucleus"/>
    <property type="evidence" value="ECO:0007669"/>
    <property type="project" value="UniProtKB-SubCell"/>
</dbReference>
<feature type="region of interest" description="Disordered" evidence="6">
    <location>
        <begin position="140"/>
        <end position="227"/>
    </location>
</feature>
<dbReference type="Proteomes" id="UP001141806">
    <property type="component" value="Unassembled WGS sequence"/>
</dbReference>
<keyword evidence="3" id="KW-0238">DNA-binding</keyword>
<evidence type="ECO:0000256" key="5">
    <source>
        <dbReference type="ARBA" id="ARBA00023242"/>
    </source>
</evidence>
<feature type="compositionally biased region" description="Basic residues" evidence="6">
    <location>
        <begin position="170"/>
        <end position="183"/>
    </location>
</feature>
<dbReference type="InterPro" id="IPR044837">
    <property type="entry name" value="REM16-like"/>
</dbReference>
<keyword evidence="5" id="KW-0539">Nucleus</keyword>
<name>A0A9Q0HE97_9MAGN</name>
<feature type="compositionally biased region" description="Basic and acidic residues" evidence="6">
    <location>
        <begin position="218"/>
        <end position="227"/>
    </location>
</feature>
<reference evidence="8" key="1">
    <citation type="journal article" date="2023" name="Plant J.">
        <title>The genome of the king protea, Protea cynaroides.</title>
        <authorList>
            <person name="Chang J."/>
            <person name="Duong T.A."/>
            <person name="Schoeman C."/>
            <person name="Ma X."/>
            <person name="Roodt D."/>
            <person name="Barker N."/>
            <person name="Li Z."/>
            <person name="Van de Peer Y."/>
            <person name="Mizrachi E."/>
        </authorList>
    </citation>
    <scope>NUCLEOTIDE SEQUENCE</scope>
    <source>
        <tissue evidence="8">Young leaves</tissue>
    </source>
</reference>
<keyword evidence="2" id="KW-0805">Transcription regulation</keyword>
<dbReference type="Pfam" id="PF02362">
    <property type="entry name" value="B3"/>
    <property type="match status" value="2"/>
</dbReference>
<dbReference type="InterPro" id="IPR003340">
    <property type="entry name" value="B3_DNA-bd"/>
</dbReference>
<dbReference type="EMBL" id="JAMYWD010000008">
    <property type="protein sequence ID" value="KAJ4963070.1"/>
    <property type="molecule type" value="Genomic_DNA"/>
</dbReference>
<evidence type="ECO:0000256" key="3">
    <source>
        <dbReference type="ARBA" id="ARBA00023125"/>
    </source>
</evidence>
<evidence type="ECO:0000256" key="4">
    <source>
        <dbReference type="ARBA" id="ARBA00023163"/>
    </source>
</evidence>
<feature type="compositionally biased region" description="Basic and acidic residues" evidence="6">
    <location>
        <begin position="197"/>
        <end position="210"/>
    </location>
</feature>
<comment type="caution">
    <text evidence="8">The sequence shown here is derived from an EMBL/GenBank/DDBJ whole genome shotgun (WGS) entry which is preliminary data.</text>
</comment>
<dbReference type="AlphaFoldDB" id="A0A9Q0HE97"/>
<sequence length="415" mass="47809">MEETCDGEHLYWTQFQVKRFYQILSPGFHRRLSIPSKFVQCLKDELSGTDSSLCGTVFLKVPSNKTWKIELKRTKDGLFFQNGWSNFIRDHSLEEGNILFFIYRGNLNFDVFMFDHESLCEKPCSYFKCHVSKRGSLDNPVEVTPARHLTPSKRPRGSSRTKSPPLIRSAARRSTKPVSARRKLTIEEVDSSGLDSSSRDSPEPAPRLEKGSLLTYESSRRSVTDEEKQRVREMAEAAFAASPVKSFLVVMRPSHVYRMFHMTIPCDFVEKHFPRKNKEITLRCDGSRWNVTFYYRKSPVNGAFKGCWTDFVFENNIEEHDVCLFELVDDDVREENENDIVFNVRIFRVVEEIVPLTRCIISQLRSGKGSREVEASSSSGRGRGRWRGRGRGRGQGRGRGRGQGRGRGRRLSFFT</sequence>
<evidence type="ECO:0000259" key="7">
    <source>
        <dbReference type="PROSITE" id="PS50863"/>
    </source>
</evidence>
<organism evidence="8 9">
    <name type="scientific">Protea cynaroides</name>
    <dbReference type="NCBI Taxonomy" id="273540"/>
    <lineage>
        <taxon>Eukaryota</taxon>
        <taxon>Viridiplantae</taxon>
        <taxon>Streptophyta</taxon>
        <taxon>Embryophyta</taxon>
        <taxon>Tracheophyta</taxon>
        <taxon>Spermatophyta</taxon>
        <taxon>Magnoliopsida</taxon>
        <taxon>Proteales</taxon>
        <taxon>Proteaceae</taxon>
        <taxon>Protea</taxon>
    </lineage>
</organism>
<evidence type="ECO:0000256" key="2">
    <source>
        <dbReference type="ARBA" id="ARBA00023015"/>
    </source>
</evidence>
<dbReference type="OrthoDB" id="590488at2759"/>
<dbReference type="CDD" id="cd10017">
    <property type="entry name" value="B3_DNA"/>
    <property type="match status" value="2"/>
</dbReference>
<evidence type="ECO:0000256" key="1">
    <source>
        <dbReference type="ARBA" id="ARBA00004123"/>
    </source>
</evidence>
<dbReference type="InterPro" id="IPR015300">
    <property type="entry name" value="DNA-bd_pseudobarrel_sf"/>
</dbReference>
<accession>A0A9Q0HE97</accession>
<dbReference type="SUPFAM" id="SSF101936">
    <property type="entry name" value="DNA-binding pseudobarrel domain"/>
    <property type="match status" value="2"/>
</dbReference>
<gene>
    <name evidence="8" type="ORF">NE237_023009</name>
</gene>
<evidence type="ECO:0000313" key="8">
    <source>
        <dbReference type="EMBL" id="KAJ4963070.1"/>
    </source>
</evidence>
<keyword evidence="4" id="KW-0804">Transcription</keyword>
<dbReference type="PROSITE" id="PS50863">
    <property type="entry name" value="B3"/>
    <property type="match status" value="2"/>
</dbReference>
<dbReference type="PANTHER" id="PTHR31391">
    <property type="entry name" value="B3 DOMAIN-CONTAINING PROTEIN OS11G0197600-RELATED"/>
    <property type="match status" value="1"/>
</dbReference>
<protein>
    <recommendedName>
        <fullName evidence="7">TF-B3 domain-containing protein</fullName>
    </recommendedName>
</protein>
<comment type="subcellular location">
    <subcellularLocation>
        <location evidence="1">Nucleus</location>
    </subcellularLocation>
</comment>
<proteinExistence type="predicted"/>
<dbReference type="GO" id="GO:0003677">
    <property type="term" value="F:DNA binding"/>
    <property type="evidence" value="ECO:0007669"/>
    <property type="project" value="UniProtKB-KW"/>
</dbReference>
<feature type="compositionally biased region" description="Basic residues" evidence="6">
    <location>
        <begin position="150"/>
        <end position="159"/>
    </location>
</feature>
<feature type="domain" description="TF-B3" evidence="7">
    <location>
        <begin position="17"/>
        <end position="117"/>
    </location>
</feature>
<dbReference type="SMART" id="SM01019">
    <property type="entry name" value="B3"/>
    <property type="match status" value="2"/>
</dbReference>
<evidence type="ECO:0000313" key="9">
    <source>
        <dbReference type="Proteomes" id="UP001141806"/>
    </source>
</evidence>
<keyword evidence="9" id="KW-1185">Reference proteome</keyword>